<dbReference type="Proteomes" id="UP000175971">
    <property type="component" value="Unassembled WGS sequence"/>
</dbReference>
<keyword evidence="3" id="KW-1185">Reference proteome</keyword>
<reference evidence="2 3" key="1">
    <citation type="journal article" date="2016" name="Front. Microbiol.">
        <title>Comparative Genomics Analysis of Streptomyces Species Reveals Their Adaptation to the Marine Environment and Their Diversity at the Genomic Level.</title>
        <authorList>
            <person name="Tian X."/>
            <person name="Zhang Z."/>
            <person name="Yang T."/>
            <person name="Chen M."/>
            <person name="Li J."/>
            <person name="Chen F."/>
            <person name="Yang J."/>
            <person name="Li W."/>
            <person name="Zhang B."/>
            <person name="Zhang Z."/>
            <person name="Wu J."/>
            <person name="Zhang C."/>
            <person name="Long L."/>
            <person name="Xiao J."/>
        </authorList>
    </citation>
    <scope>NUCLEOTIDE SEQUENCE [LARGE SCALE GENOMIC DNA]</scope>
    <source>
        <strain evidence="2 3">SCSIO M10372</strain>
    </source>
</reference>
<proteinExistence type="predicted"/>
<sequence length="277" mass="28988">MLSPRPGLLALAPHRSTTAALLAGAARGRGMEVAVLPVGGVPEPYAGRGDAHYYGGPRFAARVARPLGVALLEPDDGWLDGLPYAFTGRHIRRLPLSGARRLPGPLFAKPPTDKSFPAAVYGSGAELPDVVGDPLVQVSSVVTWAEEFRLFLLDGEIRTGSRYAVHGLLDVAPLAGHPQEPAVRAFARRLVEACGATLPAAVVLDVGRTVPPAGPGGWAVVEANMAWFSNVYAADPGRALDVALRSAGPEGLLRDRDRAFRRAAPTVPGASRGVVPE</sequence>
<dbReference type="AlphaFoldDB" id="A0A1E7LTX6"/>
<dbReference type="Pfam" id="PF18299">
    <property type="entry name" value="R2K_2"/>
    <property type="match status" value="1"/>
</dbReference>
<accession>A0A1E7LTX6</accession>
<evidence type="ECO:0000313" key="3">
    <source>
        <dbReference type="Proteomes" id="UP000175971"/>
    </source>
</evidence>
<protein>
    <recommendedName>
        <fullName evidence="1">ATP-grasp domain-containing protein</fullName>
    </recommendedName>
</protein>
<evidence type="ECO:0000259" key="1">
    <source>
        <dbReference type="Pfam" id="PF18299"/>
    </source>
</evidence>
<evidence type="ECO:0000313" key="2">
    <source>
        <dbReference type="EMBL" id="OEV19611.1"/>
    </source>
</evidence>
<dbReference type="EMBL" id="LJGZ01000079">
    <property type="protein sequence ID" value="OEV19611.1"/>
    <property type="molecule type" value="Genomic_DNA"/>
</dbReference>
<organism evidence="2 3">
    <name type="scientific">Streptomyces nanshensis</name>
    <dbReference type="NCBI Taxonomy" id="518642"/>
    <lineage>
        <taxon>Bacteria</taxon>
        <taxon>Bacillati</taxon>
        <taxon>Actinomycetota</taxon>
        <taxon>Actinomycetes</taxon>
        <taxon>Kitasatosporales</taxon>
        <taxon>Streptomycetaceae</taxon>
        <taxon>Streptomyces</taxon>
    </lineage>
</organism>
<gene>
    <name evidence="2" type="ORF">AN221_16210</name>
</gene>
<dbReference type="PATRIC" id="fig|518642.7.peg.85"/>
<feature type="domain" description="ATP-grasp" evidence="1">
    <location>
        <begin position="86"/>
        <end position="241"/>
    </location>
</feature>
<dbReference type="InterPro" id="IPR041261">
    <property type="entry name" value="R2K_2"/>
</dbReference>
<comment type="caution">
    <text evidence="2">The sequence shown here is derived from an EMBL/GenBank/DDBJ whole genome shotgun (WGS) entry which is preliminary data.</text>
</comment>
<dbReference type="RefSeq" id="WP_070201564.1">
    <property type="nucleotide sequence ID" value="NZ_LJGZ01000079.1"/>
</dbReference>
<name>A0A1E7LTX6_9ACTN</name>